<accession>A0AAV1VAW2</accession>
<sequence length="138" mass="13980">MAAGNDCGRAASAPMGRELAQGGGSPGSLLPADRSTAGNDCGRAAASAPIWEESWRGGGGRQDPCCQLIDRRLAMIADVQPHLLRSGKRAGAGAGGRQDPCCQLIDRRLAMIADVPHPLRSGKRAGAGAGVARIPAAS</sequence>
<comment type="caution">
    <text evidence="2">The sequence shown here is derived from an EMBL/GenBank/DDBJ whole genome shotgun (WGS) entry which is preliminary data.</text>
</comment>
<organism evidence="2 3">
    <name type="scientific">Peronospora matthiolae</name>
    <dbReference type="NCBI Taxonomy" id="2874970"/>
    <lineage>
        <taxon>Eukaryota</taxon>
        <taxon>Sar</taxon>
        <taxon>Stramenopiles</taxon>
        <taxon>Oomycota</taxon>
        <taxon>Peronosporomycetes</taxon>
        <taxon>Peronosporales</taxon>
        <taxon>Peronosporaceae</taxon>
        <taxon>Peronospora</taxon>
    </lineage>
</organism>
<evidence type="ECO:0000256" key="1">
    <source>
        <dbReference type="SAM" id="MobiDB-lite"/>
    </source>
</evidence>
<reference evidence="2" key="1">
    <citation type="submission" date="2024-01" db="EMBL/GenBank/DDBJ databases">
        <authorList>
            <person name="Webb A."/>
        </authorList>
    </citation>
    <scope>NUCLEOTIDE SEQUENCE</scope>
    <source>
        <strain evidence="2">Pm1</strain>
    </source>
</reference>
<evidence type="ECO:0000313" key="3">
    <source>
        <dbReference type="Proteomes" id="UP001162060"/>
    </source>
</evidence>
<dbReference type="EMBL" id="CAKLBY020000306">
    <property type="protein sequence ID" value="CAK7944034.1"/>
    <property type="molecule type" value="Genomic_DNA"/>
</dbReference>
<dbReference type="AlphaFoldDB" id="A0AAV1VAW2"/>
<gene>
    <name evidence="2" type="ORF">PM001_LOCUS29184</name>
</gene>
<evidence type="ECO:0000313" key="2">
    <source>
        <dbReference type="EMBL" id="CAK7944034.1"/>
    </source>
</evidence>
<dbReference type="Proteomes" id="UP001162060">
    <property type="component" value="Unassembled WGS sequence"/>
</dbReference>
<proteinExistence type="predicted"/>
<protein>
    <submittedName>
        <fullName evidence="2">Uncharacterized protein</fullName>
    </submittedName>
</protein>
<name>A0AAV1VAW2_9STRA</name>
<feature type="region of interest" description="Disordered" evidence="1">
    <location>
        <begin position="1"/>
        <end position="42"/>
    </location>
</feature>